<dbReference type="Proteomes" id="UP000594260">
    <property type="component" value="Unplaced"/>
</dbReference>
<dbReference type="Pfam" id="PF03067">
    <property type="entry name" value="LPMO_10"/>
    <property type="match status" value="1"/>
</dbReference>
<dbReference type="PANTHER" id="PTHR21113:SF4">
    <property type="entry name" value="CHITIN-BINDING TYPE-4 DOMAIN-CONTAINING PROTEIN"/>
    <property type="match status" value="1"/>
</dbReference>
<evidence type="ECO:0000313" key="3">
    <source>
        <dbReference type="EnsemblMetazoa" id="XP_022653022"/>
    </source>
</evidence>
<dbReference type="EnsemblMetazoa" id="XM_022797287">
    <property type="protein sequence ID" value="XP_022653022"/>
    <property type="gene ID" value="LOC111246909"/>
</dbReference>
<dbReference type="AlphaFoldDB" id="A0A7M7JKE1"/>
<evidence type="ECO:0000256" key="1">
    <source>
        <dbReference type="SAM" id="SignalP"/>
    </source>
</evidence>
<dbReference type="GeneID" id="111246909"/>
<dbReference type="InterPro" id="IPR004302">
    <property type="entry name" value="Cellulose/chitin-bd_N"/>
</dbReference>
<reference evidence="3" key="1">
    <citation type="submission" date="2021-01" db="UniProtKB">
        <authorList>
            <consortium name="EnsemblMetazoa"/>
        </authorList>
    </citation>
    <scope>IDENTIFICATION</scope>
</reference>
<dbReference type="KEGG" id="vde:111246909"/>
<dbReference type="RefSeq" id="XP_022653021.1">
    <property type="nucleotide sequence ID" value="XM_022797286.1"/>
</dbReference>
<dbReference type="OrthoDB" id="64893at2759"/>
<sequence length="210" mass="23361">MAFRAVLAAAVVVEALGHGRILEPAGRSSAWRFGFNTPKNYNDNELFCGGFDRQYGANNGKCGICGDPWDDSPPRDNEDGGKYGTGTIVRKYLQGEEIEIVIEVTTHHKGWFEFKLCPVEDGKESTQECLDHYPIMLVGNQTSRYTLPEGSKEGIYNFKGQLPKDLVCDRCVLQWHWTTGNRWGLCLNGTGHLGCGFQETFRGCSDITIA</sequence>
<proteinExistence type="predicted"/>
<accession>A0A7M7JKE1</accession>
<evidence type="ECO:0000259" key="2">
    <source>
        <dbReference type="Pfam" id="PF03067"/>
    </source>
</evidence>
<dbReference type="EnsemblMetazoa" id="XM_022797286">
    <property type="protein sequence ID" value="XP_022653021"/>
    <property type="gene ID" value="LOC111246909"/>
</dbReference>
<dbReference type="InParanoid" id="A0A7M7JKE1"/>
<feature type="chain" id="PRO_5033596987" description="Chitin-binding type-4 domain-containing protein" evidence="1">
    <location>
        <begin position="18"/>
        <end position="210"/>
    </location>
</feature>
<organism evidence="3 4">
    <name type="scientific">Varroa destructor</name>
    <name type="common">Honeybee mite</name>
    <dbReference type="NCBI Taxonomy" id="109461"/>
    <lineage>
        <taxon>Eukaryota</taxon>
        <taxon>Metazoa</taxon>
        <taxon>Ecdysozoa</taxon>
        <taxon>Arthropoda</taxon>
        <taxon>Chelicerata</taxon>
        <taxon>Arachnida</taxon>
        <taxon>Acari</taxon>
        <taxon>Parasitiformes</taxon>
        <taxon>Mesostigmata</taxon>
        <taxon>Gamasina</taxon>
        <taxon>Dermanyssoidea</taxon>
        <taxon>Varroidae</taxon>
        <taxon>Varroa</taxon>
    </lineage>
</organism>
<feature type="signal peptide" evidence="1">
    <location>
        <begin position="1"/>
        <end position="17"/>
    </location>
</feature>
<protein>
    <recommendedName>
        <fullName evidence="2">Chitin-binding type-4 domain-containing protein</fullName>
    </recommendedName>
</protein>
<name>A0A7M7JKE1_VARDE</name>
<evidence type="ECO:0000313" key="4">
    <source>
        <dbReference type="Proteomes" id="UP000594260"/>
    </source>
</evidence>
<dbReference type="OMA" id="ERCVFQW"/>
<dbReference type="RefSeq" id="XP_022653022.1">
    <property type="nucleotide sequence ID" value="XM_022797287.1"/>
</dbReference>
<keyword evidence="4" id="KW-1185">Reference proteome</keyword>
<feature type="domain" description="Chitin-binding type-4" evidence="2">
    <location>
        <begin position="18"/>
        <end position="207"/>
    </location>
</feature>
<keyword evidence="1" id="KW-0732">Signal</keyword>
<dbReference type="PANTHER" id="PTHR21113">
    <property type="entry name" value="AGAP001705-PA"/>
    <property type="match status" value="1"/>
</dbReference>